<gene>
    <name evidence="11" type="ORF">HGRIS_005109</name>
</gene>
<evidence type="ECO:0008006" key="13">
    <source>
        <dbReference type="Google" id="ProtNLM"/>
    </source>
</evidence>
<feature type="compositionally biased region" description="Low complexity" evidence="10">
    <location>
        <begin position="449"/>
        <end position="459"/>
    </location>
</feature>
<evidence type="ECO:0000313" key="11">
    <source>
        <dbReference type="EMBL" id="KAL0953948.1"/>
    </source>
</evidence>
<dbReference type="EMBL" id="JASNQZ010000008">
    <property type="protein sequence ID" value="KAL0953948.1"/>
    <property type="molecule type" value="Genomic_DNA"/>
</dbReference>
<evidence type="ECO:0000256" key="2">
    <source>
        <dbReference type="ARBA" id="ARBA00004300"/>
    </source>
</evidence>
<feature type="compositionally biased region" description="Low complexity" evidence="10">
    <location>
        <begin position="758"/>
        <end position="767"/>
    </location>
</feature>
<dbReference type="InterPro" id="IPR021622">
    <property type="entry name" value="Afadin/alpha-actinin-bd"/>
</dbReference>
<evidence type="ECO:0000256" key="3">
    <source>
        <dbReference type="ARBA" id="ARBA00009291"/>
    </source>
</evidence>
<evidence type="ECO:0000313" key="12">
    <source>
        <dbReference type="Proteomes" id="UP001556367"/>
    </source>
</evidence>
<keyword evidence="6" id="KW-0965">Cell junction</keyword>
<comment type="similarity">
    <text evidence="3">Belongs to the ADIP family.</text>
</comment>
<evidence type="ECO:0000256" key="8">
    <source>
        <dbReference type="ARBA" id="ARBA00023212"/>
    </source>
</evidence>
<keyword evidence="5" id="KW-0130">Cell adhesion</keyword>
<feature type="compositionally biased region" description="Basic and acidic residues" evidence="10">
    <location>
        <begin position="782"/>
        <end position="793"/>
    </location>
</feature>
<evidence type="ECO:0000256" key="4">
    <source>
        <dbReference type="ARBA" id="ARBA00022490"/>
    </source>
</evidence>
<dbReference type="InterPro" id="IPR052300">
    <property type="entry name" value="Adhesion_Centrosome_assoc"/>
</dbReference>
<sequence length="936" mass="100377">MVDTPKVHWGQNVSFSDFGSPFSQASSATDFSSSSVQYLNAQLVAHGFAPSPGICLDGLSATDAERVVKCFLGMLGQRMDDMARTEELSTKFRTLSYDHERLMGMHKAANDSAANAAREMNVHKSRLDAAARNLQSSELAHKKTTAELQRTRTTLQALRLTHTAELKKRDMQTERMQDRWNKLADIQGQLGKTASGFSFRCGNAAILTGNENCGRGQGFLDIALEQAEEARSRLDVENLKLKRLAVRALNELRALLYEVEQELSEGKAEEPPIHVVSSVFPLHPPNIAADTLHAILSSLQTSVSKLSRRPPVASCSSANTSNLSTQSQLEVERLNKVIDTLRTQLDEAKRATQAAQAEVQAVFDKFAADKARSESESRCSVDPMTAIAQNAEQQRLEELKTQLDVERNKFTEAAVRLGKERVTMEAERVAFLEEKREWQVQQMLADLPPTPLASSSSLPNRTTEPLAVPKVKKPKTGSPRKPKVALRPRIASATSPRKSPRKPRLDRGVGRVVELAAETELVPVLALDSNYLPDEDCDDGSIPNGPADPNHLYLPAADGKRPQPPSIPPSGNTARSGLLPTSFVLPPPSPNSSLPKKPVMLSSAPSLCITPEPDPAPRPSSPTPPAAPLPQPQPLPTQTKPATLKTPSSSRASSGFPYPVAKPLALGMVHAYSPARPSPLSRILMLADSPELSANADCVSARLTAVSEEDEAASSESSDGVVQVDSSGEMFPRIAASPSEDELSLAAQLGVESEGESDSTSSTGRESPLQEKKIQVNASVRQRAERQLVDGKARLGKASSRVADTKRPLGHEKLVARLGKPADAAAKRSASSSAAARKVLEKENKLNELAIVGGKEKERKHVSPADRARPSCSTRTAVAGTGSGKAGAGSTFADSKARLMAKIPLPPPGGAGRGAGPRRVLIDSDEAPVLSRVRKG</sequence>
<keyword evidence="7 9" id="KW-0175">Coiled coil</keyword>
<comment type="subcellular location">
    <subcellularLocation>
        <location evidence="1">Cell junction</location>
    </subcellularLocation>
    <subcellularLocation>
        <location evidence="2">Cytoplasm</location>
        <location evidence="2">Cytoskeleton</location>
        <location evidence="2">Microtubule organizing center</location>
        <location evidence="2">Centrosome</location>
    </subcellularLocation>
</comment>
<keyword evidence="12" id="KW-1185">Reference proteome</keyword>
<feature type="compositionally biased region" description="Basic and acidic residues" evidence="10">
    <location>
        <begin position="854"/>
        <end position="869"/>
    </location>
</feature>
<feature type="region of interest" description="Disordered" evidence="10">
    <location>
        <begin position="706"/>
        <end position="812"/>
    </location>
</feature>
<feature type="coiled-coil region" evidence="9">
    <location>
        <begin position="389"/>
        <end position="416"/>
    </location>
</feature>
<dbReference type="Pfam" id="PF11559">
    <property type="entry name" value="ADIP"/>
    <property type="match status" value="1"/>
</dbReference>
<evidence type="ECO:0000256" key="6">
    <source>
        <dbReference type="ARBA" id="ARBA00022949"/>
    </source>
</evidence>
<evidence type="ECO:0000256" key="7">
    <source>
        <dbReference type="ARBA" id="ARBA00023054"/>
    </source>
</evidence>
<dbReference type="PANTHER" id="PTHR46507">
    <property type="entry name" value="AFADIN- AND ALPHA-ACTININ-BINDING PROTEIN"/>
    <property type="match status" value="1"/>
</dbReference>
<feature type="coiled-coil region" evidence="9">
    <location>
        <begin position="220"/>
        <end position="269"/>
    </location>
</feature>
<feature type="coiled-coil region" evidence="9">
    <location>
        <begin position="331"/>
        <end position="365"/>
    </location>
</feature>
<feature type="compositionally biased region" description="Basic and acidic residues" evidence="10">
    <location>
        <begin position="803"/>
        <end position="812"/>
    </location>
</feature>
<evidence type="ECO:0000256" key="1">
    <source>
        <dbReference type="ARBA" id="ARBA00004282"/>
    </source>
</evidence>
<dbReference type="PANTHER" id="PTHR46507:SF4">
    <property type="entry name" value="SSX FAMILY MEMBER 2 INTERACTING PROTEIN"/>
    <property type="match status" value="1"/>
</dbReference>
<dbReference type="Proteomes" id="UP001556367">
    <property type="component" value="Unassembled WGS sequence"/>
</dbReference>
<feature type="region of interest" description="Disordered" evidence="10">
    <location>
        <begin position="905"/>
        <end position="936"/>
    </location>
</feature>
<evidence type="ECO:0000256" key="9">
    <source>
        <dbReference type="SAM" id="Coils"/>
    </source>
</evidence>
<keyword evidence="8" id="KW-0206">Cytoskeleton</keyword>
<feature type="region of interest" description="Disordered" evidence="10">
    <location>
        <begin position="449"/>
        <end position="507"/>
    </location>
</feature>
<comment type="caution">
    <text evidence="11">The sequence shown here is derived from an EMBL/GenBank/DDBJ whole genome shotgun (WGS) entry which is preliminary data.</text>
</comment>
<organism evidence="11 12">
    <name type="scientific">Hohenbuehelia grisea</name>
    <dbReference type="NCBI Taxonomy" id="104357"/>
    <lineage>
        <taxon>Eukaryota</taxon>
        <taxon>Fungi</taxon>
        <taxon>Dikarya</taxon>
        <taxon>Basidiomycota</taxon>
        <taxon>Agaricomycotina</taxon>
        <taxon>Agaricomycetes</taxon>
        <taxon>Agaricomycetidae</taxon>
        <taxon>Agaricales</taxon>
        <taxon>Pleurotineae</taxon>
        <taxon>Pleurotaceae</taxon>
        <taxon>Hohenbuehelia</taxon>
    </lineage>
</organism>
<proteinExistence type="inferred from homology"/>
<keyword evidence="4" id="KW-0963">Cytoplasm</keyword>
<accession>A0ABR3JEZ8</accession>
<feature type="region of interest" description="Disordered" evidence="10">
    <location>
        <begin position="853"/>
        <end position="890"/>
    </location>
</feature>
<feature type="compositionally biased region" description="Low complexity" evidence="10">
    <location>
        <begin position="714"/>
        <end position="729"/>
    </location>
</feature>
<feature type="region of interest" description="Disordered" evidence="10">
    <location>
        <begin position="530"/>
        <end position="656"/>
    </location>
</feature>
<evidence type="ECO:0000256" key="10">
    <source>
        <dbReference type="SAM" id="MobiDB-lite"/>
    </source>
</evidence>
<reference evidence="12" key="1">
    <citation type="submission" date="2024-06" db="EMBL/GenBank/DDBJ databases">
        <title>Multi-omics analyses provide insights into the biosynthesis of the anticancer antibiotic pleurotin in Hohenbuehelia grisea.</title>
        <authorList>
            <person name="Weaver J.A."/>
            <person name="Alberti F."/>
        </authorList>
    </citation>
    <scope>NUCLEOTIDE SEQUENCE [LARGE SCALE GENOMIC DNA]</scope>
    <source>
        <strain evidence="12">T-177</strain>
    </source>
</reference>
<feature type="compositionally biased region" description="Low complexity" evidence="10">
    <location>
        <begin position="636"/>
        <end position="647"/>
    </location>
</feature>
<name>A0ABR3JEZ8_9AGAR</name>
<protein>
    <recommendedName>
        <fullName evidence="13">Afadin and alpha-actinin-binding-domain-containing protein</fullName>
    </recommendedName>
</protein>
<feature type="compositionally biased region" description="Basic residues" evidence="10">
    <location>
        <begin position="470"/>
        <end position="486"/>
    </location>
</feature>
<evidence type="ECO:0000256" key="5">
    <source>
        <dbReference type="ARBA" id="ARBA00022889"/>
    </source>
</evidence>
<feature type="compositionally biased region" description="Pro residues" evidence="10">
    <location>
        <begin position="612"/>
        <end position="635"/>
    </location>
</feature>